<dbReference type="EMBL" id="CAUYUJ010007811">
    <property type="protein sequence ID" value="CAK0822053.1"/>
    <property type="molecule type" value="Genomic_DNA"/>
</dbReference>
<comment type="caution">
    <text evidence="2">The sequence shown here is derived from an EMBL/GenBank/DDBJ whole genome shotgun (WGS) entry which is preliminary data.</text>
</comment>
<feature type="compositionally biased region" description="Low complexity" evidence="1">
    <location>
        <begin position="152"/>
        <end position="169"/>
    </location>
</feature>
<sequence length="214" mass="22704">MNEPSVSKSLAGSIDDVVPNLLGSILQGANGASVAPMMDQMLDSVARRASAPSARTASLAGSPQGGGDGAEVERVEQMVRCMMETQLEESRRQLHEFSLRVRAELSEALPAGASATVRGRSPGPPLRRHGRQCERSDRIVRRHGRSGDTPADRAPAASSPGPAAQPTSPGLLVRIAPPASPINYGILEDIIDADEAEEVHDYIMTQLFRGQAIH</sequence>
<protein>
    <submittedName>
        <fullName evidence="2">Uncharacterized protein</fullName>
    </submittedName>
</protein>
<proteinExistence type="predicted"/>
<evidence type="ECO:0000313" key="3">
    <source>
        <dbReference type="Proteomes" id="UP001189429"/>
    </source>
</evidence>
<organism evidence="2 3">
    <name type="scientific">Prorocentrum cordatum</name>
    <dbReference type="NCBI Taxonomy" id="2364126"/>
    <lineage>
        <taxon>Eukaryota</taxon>
        <taxon>Sar</taxon>
        <taxon>Alveolata</taxon>
        <taxon>Dinophyceae</taxon>
        <taxon>Prorocentrales</taxon>
        <taxon>Prorocentraceae</taxon>
        <taxon>Prorocentrum</taxon>
    </lineage>
</organism>
<keyword evidence="3" id="KW-1185">Reference proteome</keyword>
<dbReference type="Proteomes" id="UP001189429">
    <property type="component" value="Unassembled WGS sequence"/>
</dbReference>
<feature type="region of interest" description="Disordered" evidence="1">
    <location>
        <begin position="112"/>
        <end position="170"/>
    </location>
</feature>
<accession>A0ABN9RUF9</accession>
<gene>
    <name evidence="2" type="ORF">PCOR1329_LOCUS23163</name>
</gene>
<evidence type="ECO:0000313" key="2">
    <source>
        <dbReference type="EMBL" id="CAK0822053.1"/>
    </source>
</evidence>
<reference evidence="2" key="1">
    <citation type="submission" date="2023-10" db="EMBL/GenBank/DDBJ databases">
        <authorList>
            <person name="Chen Y."/>
            <person name="Shah S."/>
            <person name="Dougan E. K."/>
            <person name="Thang M."/>
            <person name="Chan C."/>
        </authorList>
    </citation>
    <scope>NUCLEOTIDE SEQUENCE [LARGE SCALE GENOMIC DNA]</scope>
</reference>
<evidence type="ECO:0000256" key="1">
    <source>
        <dbReference type="SAM" id="MobiDB-lite"/>
    </source>
</evidence>
<name>A0ABN9RUF9_9DINO</name>